<dbReference type="Gene3D" id="1.20.1740.10">
    <property type="entry name" value="Amino acid/polyamine transporter I"/>
    <property type="match status" value="1"/>
</dbReference>
<evidence type="ECO:0000313" key="7">
    <source>
        <dbReference type="Proteomes" id="UP000067444"/>
    </source>
</evidence>
<dbReference type="PATRIC" id="fig|1458307.3.peg.2810"/>
<dbReference type="Proteomes" id="UP000067444">
    <property type="component" value="Chromosome"/>
</dbReference>
<dbReference type="OrthoDB" id="7065842at2"/>
<dbReference type="GO" id="GO:0005886">
    <property type="term" value="C:plasma membrane"/>
    <property type="evidence" value="ECO:0007669"/>
    <property type="project" value="UniProtKB-SubCell"/>
</dbReference>
<keyword evidence="7" id="KW-1185">Reference proteome</keyword>
<dbReference type="KEGG" id="otm:OSB_27760"/>
<evidence type="ECO:0000313" key="6">
    <source>
        <dbReference type="EMBL" id="AKS47300.1"/>
    </source>
</evidence>
<dbReference type="AlphaFoldDB" id="A0A0K0Y8R0"/>
<keyword evidence="3" id="KW-0812">Transmembrane</keyword>
<dbReference type="PANTHER" id="PTHR42770">
    <property type="entry name" value="AMINO ACID TRANSPORTER-RELATED"/>
    <property type="match status" value="1"/>
</dbReference>
<evidence type="ECO:0000256" key="3">
    <source>
        <dbReference type="ARBA" id="ARBA00022692"/>
    </source>
</evidence>
<comment type="subcellular location">
    <subcellularLocation>
        <location evidence="1">Cell membrane</location>
        <topology evidence="1">Multi-pass membrane protein</topology>
    </subcellularLocation>
</comment>
<protein>
    <submittedName>
        <fullName evidence="6">Putative amino acid permease YhdG</fullName>
    </submittedName>
</protein>
<proteinExistence type="predicted"/>
<dbReference type="GO" id="GO:0022857">
    <property type="term" value="F:transmembrane transporter activity"/>
    <property type="evidence" value="ECO:0007669"/>
    <property type="project" value="InterPro"/>
</dbReference>
<dbReference type="PANTHER" id="PTHR42770:SF11">
    <property type="entry name" value="INNER MEMBRANE TRANSPORT PROTEIN YBAT"/>
    <property type="match status" value="1"/>
</dbReference>
<accession>A0A0K0Y8R0</accession>
<keyword evidence="4" id="KW-1133">Transmembrane helix</keyword>
<evidence type="ECO:0000256" key="2">
    <source>
        <dbReference type="ARBA" id="ARBA00022475"/>
    </source>
</evidence>
<dbReference type="EMBL" id="CP012160">
    <property type="protein sequence ID" value="AKS47300.1"/>
    <property type="molecule type" value="Genomic_DNA"/>
</dbReference>
<keyword evidence="2" id="KW-1003">Cell membrane</keyword>
<organism evidence="6 7">
    <name type="scientific">Octadecabacter temperatus</name>
    <dbReference type="NCBI Taxonomy" id="1458307"/>
    <lineage>
        <taxon>Bacteria</taxon>
        <taxon>Pseudomonadati</taxon>
        <taxon>Pseudomonadota</taxon>
        <taxon>Alphaproteobacteria</taxon>
        <taxon>Rhodobacterales</taxon>
        <taxon>Roseobacteraceae</taxon>
        <taxon>Octadecabacter</taxon>
    </lineage>
</organism>
<evidence type="ECO:0000256" key="5">
    <source>
        <dbReference type="ARBA" id="ARBA00023136"/>
    </source>
</evidence>
<evidence type="ECO:0000256" key="4">
    <source>
        <dbReference type="ARBA" id="ARBA00022989"/>
    </source>
</evidence>
<reference evidence="6 7" key="1">
    <citation type="journal article" date="2015" name="Genome Announc.">
        <title>Closed Genome Sequence of Octadecabacter temperatus SB1, the First Mesophilic Species of the Genus Octadecabacter.</title>
        <authorList>
            <person name="Voget S."/>
            <person name="Billerbeck S."/>
            <person name="Simon M."/>
            <person name="Daniel R."/>
        </authorList>
    </citation>
    <scope>NUCLEOTIDE SEQUENCE [LARGE SCALE GENOMIC DNA]</scope>
    <source>
        <strain evidence="6 7">SB1</strain>
    </source>
</reference>
<keyword evidence="5" id="KW-0472">Membrane</keyword>
<sequence>MTAKHVNHDKPATPTLRRSLTLPLLTLYGLGVTVGAGIYVLIGSTVAEAGAYAWLAFLLAAFVVAFTAFSYAELATRYPVSAGEAAYVDAGFGRPVLASIVGGFVALSGMVSASAVAVGASGYLGGLTGLSSPILIVAIVASMGLIAWWGINQSVKVAAAITMLEILGLVFVITWGFGMSERTGVSTAELIPPLQGTHWGGIASASLLAFFAFIGFEDMVNVAEEVETPRRTIPRAIVYTLLVATVLYVLVAVSVLVAVPIETLSGSDEPLTLVFVNAPQVVQTGFAAVAVVATVNGVLIQMIMASRVIYGMAQRKRFPAVFAILSPRTQTPTVATAFVAACIMGLSLFLPIERLAGWTSQIVLAVFVCVNLSLIAIKRRTATTGDYYRVPIAVPILGILTSIALFVSTIM</sequence>
<dbReference type="InterPro" id="IPR002293">
    <property type="entry name" value="AA/rel_permease1"/>
</dbReference>
<dbReference type="STRING" id="1458307.OSB_27760"/>
<gene>
    <name evidence="6" type="primary">yhdG</name>
    <name evidence="6" type="ORF">OSB_27760</name>
</gene>
<dbReference type="PIRSF" id="PIRSF006060">
    <property type="entry name" value="AA_transporter"/>
    <property type="match status" value="1"/>
</dbReference>
<name>A0A0K0Y8R0_9RHOB</name>
<dbReference type="RefSeq" id="WP_049835515.1">
    <property type="nucleotide sequence ID" value="NZ_CP012160.1"/>
</dbReference>
<dbReference type="Pfam" id="PF13520">
    <property type="entry name" value="AA_permease_2"/>
    <property type="match status" value="1"/>
</dbReference>
<evidence type="ECO:0000256" key="1">
    <source>
        <dbReference type="ARBA" id="ARBA00004651"/>
    </source>
</evidence>
<dbReference type="InterPro" id="IPR050367">
    <property type="entry name" value="APC_superfamily"/>
</dbReference>